<evidence type="ECO:0000313" key="2">
    <source>
        <dbReference type="EMBL" id="MBP0902209.1"/>
    </source>
</evidence>
<dbReference type="InterPro" id="IPR010982">
    <property type="entry name" value="Lambda_DNA-bd_dom_sf"/>
</dbReference>
<feature type="domain" description="HTH cro/C1-type" evidence="1">
    <location>
        <begin position="7"/>
        <end position="61"/>
    </location>
</feature>
<dbReference type="Proteomes" id="UP000670776">
    <property type="component" value="Unassembled WGS sequence"/>
</dbReference>
<dbReference type="InterPro" id="IPR001387">
    <property type="entry name" value="Cro/C1-type_HTH"/>
</dbReference>
<gene>
    <name evidence="2" type="ORF">J8H85_00085</name>
</gene>
<name>A0ABS4BNN9_9FLAO</name>
<keyword evidence="3" id="KW-1185">Reference proteome</keyword>
<sequence>MRFGEHIRQLREKKNLLLRHLASDLDIDTAMMSKIERSERKAKRELIPQLAKLLNTSVTELQTLYMADQIIELIDDEENPQDILNAAEKEINQIKKQDS</sequence>
<dbReference type="SMART" id="SM00530">
    <property type="entry name" value="HTH_XRE"/>
    <property type="match status" value="1"/>
</dbReference>
<evidence type="ECO:0000259" key="1">
    <source>
        <dbReference type="PROSITE" id="PS50943"/>
    </source>
</evidence>
<evidence type="ECO:0000313" key="3">
    <source>
        <dbReference type="Proteomes" id="UP000670776"/>
    </source>
</evidence>
<dbReference type="CDD" id="cd00093">
    <property type="entry name" value="HTH_XRE"/>
    <property type="match status" value="1"/>
</dbReference>
<dbReference type="RefSeq" id="WP_209651455.1">
    <property type="nucleotide sequence ID" value="NZ_JAGJCB010000001.1"/>
</dbReference>
<accession>A0ABS4BNN9</accession>
<dbReference type="SUPFAM" id="SSF47413">
    <property type="entry name" value="lambda repressor-like DNA-binding domains"/>
    <property type="match status" value="1"/>
</dbReference>
<organism evidence="2 3">
    <name type="scientific">Mariniflexile gromovii</name>
    <dbReference type="NCBI Taxonomy" id="362523"/>
    <lineage>
        <taxon>Bacteria</taxon>
        <taxon>Pseudomonadati</taxon>
        <taxon>Bacteroidota</taxon>
        <taxon>Flavobacteriia</taxon>
        <taxon>Flavobacteriales</taxon>
        <taxon>Flavobacteriaceae</taxon>
        <taxon>Mariniflexile</taxon>
    </lineage>
</organism>
<dbReference type="PROSITE" id="PS50943">
    <property type="entry name" value="HTH_CROC1"/>
    <property type="match status" value="1"/>
</dbReference>
<reference evidence="2 3" key="1">
    <citation type="submission" date="2021-04" db="EMBL/GenBank/DDBJ databases">
        <title>Mariniflexile gromovii gen. nov., sp. nov., a gliding bacterium isolated from the sea urchin Strongylocentrotus intermedius.</title>
        <authorList>
            <person name="Ko S."/>
            <person name="Le V."/>
            <person name="Ahn C.-Y."/>
            <person name="Oh H.-M."/>
        </authorList>
    </citation>
    <scope>NUCLEOTIDE SEQUENCE [LARGE SCALE GENOMIC DNA]</scope>
    <source>
        <strain evidence="2 3">KCTC 12570</strain>
    </source>
</reference>
<dbReference type="EMBL" id="JAGJCB010000001">
    <property type="protein sequence ID" value="MBP0902209.1"/>
    <property type="molecule type" value="Genomic_DNA"/>
</dbReference>
<dbReference type="Gene3D" id="1.10.260.40">
    <property type="entry name" value="lambda repressor-like DNA-binding domains"/>
    <property type="match status" value="1"/>
</dbReference>
<dbReference type="Pfam" id="PF13560">
    <property type="entry name" value="HTH_31"/>
    <property type="match status" value="1"/>
</dbReference>
<comment type="caution">
    <text evidence="2">The sequence shown here is derived from an EMBL/GenBank/DDBJ whole genome shotgun (WGS) entry which is preliminary data.</text>
</comment>
<proteinExistence type="predicted"/>
<protein>
    <submittedName>
        <fullName evidence="2">Helix-turn-helix transcriptional regulator</fullName>
    </submittedName>
</protein>